<reference evidence="2" key="1">
    <citation type="submission" date="2022-08" db="EMBL/GenBank/DDBJ databases">
        <title>Genome sequencing of akame (Lates japonicus).</title>
        <authorList>
            <person name="Hashiguchi Y."/>
            <person name="Takahashi H."/>
        </authorList>
    </citation>
    <scope>NUCLEOTIDE SEQUENCE</scope>
    <source>
        <strain evidence="2">Kochi</strain>
    </source>
</reference>
<evidence type="ECO:0000313" key="3">
    <source>
        <dbReference type="Proteomes" id="UP001279410"/>
    </source>
</evidence>
<keyword evidence="3" id="KW-1185">Reference proteome</keyword>
<dbReference type="Proteomes" id="UP001279410">
    <property type="component" value="Unassembled WGS sequence"/>
</dbReference>
<dbReference type="AlphaFoldDB" id="A0AAD3M655"/>
<accession>A0AAD3M655</accession>
<sequence length="140" mass="15359">MLFPLGAPAASRAEVHRRNQRNAATGDRLGHARLSAGEKARKPVRIGTKEVLRSDHRPEPLVLAAVVGEPERAAGRIHGTGGNRRACLFMKHLSLADTRWWPSFQVRSSAGRSQPLLQADFLCRIVKHLQVLGIFASTPT</sequence>
<proteinExistence type="predicted"/>
<protein>
    <submittedName>
        <fullName evidence="2">Arg8-vasotocin receptor-like protein</fullName>
    </submittedName>
</protein>
<keyword evidence="2" id="KW-0675">Receptor</keyword>
<evidence type="ECO:0000313" key="2">
    <source>
        <dbReference type="EMBL" id="GLD48235.1"/>
    </source>
</evidence>
<evidence type="ECO:0000256" key="1">
    <source>
        <dbReference type="SAM" id="MobiDB-lite"/>
    </source>
</evidence>
<gene>
    <name evidence="2" type="ORF">AKAME5_000224200</name>
</gene>
<comment type="caution">
    <text evidence="2">The sequence shown here is derived from an EMBL/GenBank/DDBJ whole genome shotgun (WGS) entry which is preliminary data.</text>
</comment>
<dbReference type="EMBL" id="BRZM01000005">
    <property type="protein sequence ID" value="GLD48235.1"/>
    <property type="molecule type" value="Genomic_DNA"/>
</dbReference>
<organism evidence="2 3">
    <name type="scientific">Lates japonicus</name>
    <name type="common">Japanese lates</name>
    <dbReference type="NCBI Taxonomy" id="270547"/>
    <lineage>
        <taxon>Eukaryota</taxon>
        <taxon>Metazoa</taxon>
        <taxon>Chordata</taxon>
        <taxon>Craniata</taxon>
        <taxon>Vertebrata</taxon>
        <taxon>Euteleostomi</taxon>
        <taxon>Actinopterygii</taxon>
        <taxon>Neopterygii</taxon>
        <taxon>Teleostei</taxon>
        <taxon>Neoteleostei</taxon>
        <taxon>Acanthomorphata</taxon>
        <taxon>Carangaria</taxon>
        <taxon>Carangaria incertae sedis</taxon>
        <taxon>Centropomidae</taxon>
        <taxon>Lates</taxon>
    </lineage>
</organism>
<name>A0AAD3M655_LATJO</name>
<feature type="region of interest" description="Disordered" evidence="1">
    <location>
        <begin position="1"/>
        <end position="42"/>
    </location>
</feature>